<dbReference type="EMBL" id="JAMZEJ010000007">
    <property type="protein sequence ID" value="MCQ8241553.1"/>
    <property type="molecule type" value="Genomic_DNA"/>
</dbReference>
<dbReference type="Proteomes" id="UP001524547">
    <property type="component" value="Unassembled WGS sequence"/>
</dbReference>
<evidence type="ECO:0000256" key="2">
    <source>
        <dbReference type="ARBA" id="ARBA00023239"/>
    </source>
</evidence>
<dbReference type="CDD" id="cd00408">
    <property type="entry name" value="DHDPS-like"/>
    <property type="match status" value="1"/>
</dbReference>
<dbReference type="Gene3D" id="3.20.20.70">
    <property type="entry name" value="Aldolase class I"/>
    <property type="match status" value="1"/>
</dbReference>
<evidence type="ECO:0000256" key="3">
    <source>
        <dbReference type="PIRNR" id="PIRNR001365"/>
    </source>
</evidence>
<sequence length="301" mass="31292">MSVSSGLFRGLCAFPLTPTDADGTVRREALAGLVRRLGAAAVDSVCVLGSTGTFAYLDRRARRAAIESAAAELGGRVPLMAGVGALRTEDAVLFAQDAAAIGADALLLPAMSYTPLVDEEVLALAAAVCAATALPVCFYDNPSTTRFAATPVLAGRLAGLPTLKAMKLPAPPPREVGAQLDAFRACVPAGFSLGHSVDWHAAGALAAGSDGWYSVLAGLFPEICLAMLAAVREEDVGEMDILDRRLRPLWAQFRTHGSLRVVHAAAEILGLCPSILPRPLLPLPDAARQEVVQALRHAGLA</sequence>
<protein>
    <submittedName>
        <fullName evidence="4">Dihydrodipicolinate synthase family protein</fullName>
    </submittedName>
</protein>
<dbReference type="PIRSF" id="PIRSF001365">
    <property type="entry name" value="DHDPS"/>
    <property type="match status" value="1"/>
</dbReference>
<dbReference type="RefSeq" id="WP_422920301.1">
    <property type="nucleotide sequence ID" value="NZ_JAMZEJ010000007.1"/>
</dbReference>
<evidence type="ECO:0000256" key="1">
    <source>
        <dbReference type="ARBA" id="ARBA00007592"/>
    </source>
</evidence>
<dbReference type="SMART" id="SM01130">
    <property type="entry name" value="DHDPS"/>
    <property type="match status" value="1"/>
</dbReference>
<comment type="similarity">
    <text evidence="1 3">Belongs to the DapA family.</text>
</comment>
<dbReference type="PRINTS" id="PR00146">
    <property type="entry name" value="DHPICSNTHASE"/>
</dbReference>
<accession>A0ABT1VYY3</accession>
<gene>
    <name evidence="4" type="ORF">NFI88_11970</name>
</gene>
<keyword evidence="2 3" id="KW-0456">Lyase</keyword>
<dbReference type="PANTHER" id="PTHR12128:SF66">
    <property type="entry name" value="4-HYDROXY-2-OXOGLUTARATE ALDOLASE, MITOCHONDRIAL"/>
    <property type="match status" value="1"/>
</dbReference>
<dbReference type="SUPFAM" id="SSF51569">
    <property type="entry name" value="Aldolase"/>
    <property type="match status" value="1"/>
</dbReference>
<dbReference type="PANTHER" id="PTHR12128">
    <property type="entry name" value="DIHYDRODIPICOLINATE SYNTHASE"/>
    <property type="match status" value="1"/>
</dbReference>
<name>A0ABT1VYY3_9PROT</name>
<organism evidence="4 5">
    <name type="scientific">Rhizosaccharibacter radicis</name>
    <dbReference type="NCBI Taxonomy" id="2782605"/>
    <lineage>
        <taxon>Bacteria</taxon>
        <taxon>Pseudomonadati</taxon>
        <taxon>Pseudomonadota</taxon>
        <taxon>Alphaproteobacteria</taxon>
        <taxon>Acetobacterales</taxon>
        <taxon>Acetobacteraceae</taxon>
        <taxon>Rhizosaccharibacter</taxon>
    </lineage>
</organism>
<evidence type="ECO:0000313" key="4">
    <source>
        <dbReference type="EMBL" id="MCQ8241553.1"/>
    </source>
</evidence>
<reference evidence="4 5" key="1">
    <citation type="submission" date="2022-06" db="EMBL/GenBank/DDBJ databases">
        <title>Rhizosaccharibacter gen. nov. sp. nov. KSS12, endophytic bacteria isolated from sugarcane.</title>
        <authorList>
            <person name="Pitiwittayakul N."/>
        </authorList>
    </citation>
    <scope>NUCLEOTIDE SEQUENCE [LARGE SCALE GENOMIC DNA]</scope>
    <source>
        <strain evidence="4 5">KSS12</strain>
    </source>
</reference>
<proteinExistence type="inferred from homology"/>
<dbReference type="Pfam" id="PF00701">
    <property type="entry name" value="DHDPS"/>
    <property type="match status" value="1"/>
</dbReference>
<dbReference type="InterPro" id="IPR002220">
    <property type="entry name" value="DapA-like"/>
</dbReference>
<keyword evidence="5" id="KW-1185">Reference proteome</keyword>
<comment type="caution">
    <text evidence="4">The sequence shown here is derived from an EMBL/GenBank/DDBJ whole genome shotgun (WGS) entry which is preliminary data.</text>
</comment>
<dbReference type="InterPro" id="IPR013785">
    <property type="entry name" value="Aldolase_TIM"/>
</dbReference>
<evidence type="ECO:0000313" key="5">
    <source>
        <dbReference type="Proteomes" id="UP001524547"/>
    </source>
</evidence>